<dbReference type="GO" id="GO:0005868">
    <property type="term" value="C:cytoplasmic dynein complex"/>
    <property type="evidence" value="ECO:0007669"/>
    <property type="project" value="TreeGrafter"/>
</dbReference>
<evidence type="ECO:0000256" key="3">
    <source>
        <dbReference type="ARBA" id="ARBA00010156"/>
    </source>
</evidence>
<comment type="caution">
    <text evidence="16">The sequence shown here is derived from an EMBL/GenBank/DDBJ whole genome shotgun (WGS) entry which is preliminary data.</text>
</comment>
<dbReference type="GeneID" id="25774684"/>
<dbReference type="InterPro" id="IPR001372">
    <property type="entry name" value="Dynein_light_chain_typ-1/2"/>
</dbReference>
<evidence type="ECO:0000256" key="15">
    <source>
        <dbReference type="RuleBase" id="RU365010"/>
    </source>
</evidence>
<keyword evidence="6 15" id="KW-0493">Microtubule</keyword>
<keyword evidence="5 15" id="KW-0963">Cytoplasm</keyword>
<dbReference type="EMBL" id="AEOI02000008">
    <property type="protein sequence ID" value="ESW98715.1"/>
    <property type="molecule type" value="Genomic_DNA"/>
</dbReference>
<evidence type="ECO:0000313" key="17">
    <source>
        <dbReference type="Proteomes" id="UP000008673"/>
    </source>
</evidence>
<dbReference type="HOGENOM" id="CLU_070944_4_1_1"/>
<dbReference type="GO" id="GO:0005643">
    <property type="term" value="C:nuclear pore"/>
    <property type="evidence" value="ECO:0007669"/>
    <property type="project" value="UniProtKB-SubCell"/>
</dbReference>
<dbReference type="Gene3D" id="3.30.740.10">
    <property type="entry name" value="Protein Inhibitor Of Neuronal Nitric Oxide Synthase"/>
    <property type="match status" value="1"/>
</dbReference>
<dbReference type="PROSITE" id="PS01239">
    <property type="entry name" value="DYNEIN_LIGHT_1"/>
    <property type="match status" value="1"/>
</dbReference>
<dbReference type="RefSeq" id="XP_013934598.1">
    <property type="nucleotide sequence ID" value="XM_014079123.1"/>
</dbReference>
<dbReference type="eggNOG" id="KOG3430">
    <property type="taxonomic scope" value="Eukaryota"/>
</dbReference>
<comment type="subcellular location">
    <subcellularLocation>
        <location evidence="1 15">Cytoplasm</location>
        <location evidence="1 15">Cytoskeleton</location>
    </subcellularLocation>
    <subcellularLocation>
        <location evidence="2">Nucleus</location>
        <location evidence="2">Nuclear pore complex</location>
    </subcellularLocation>
</comment>
<dbReference type="InterPro" id="IPR019763">
    <property type="entry name" value="Dynein_light_1/2_CS"/>
</dbReference>
<name>W1QDR1_OGAPD</name>
<reference evidence="16 17" key="1">
    <citation type="journal article" date="2013" name="BMC Genomics">
        <title>Genome sequence and analysis of methylotrophic yeast Hansenula polymorpha DL1.</title>
        <authorList>
            <person name="Ravin N.V."/>
            <person name="Eldarov M.A."/>
            <person name="Kadnikov V.V."/>
            <person name="Beletsky A.V."/>
            <person name="Schneider J."/>
            <person name="Mardanova E.S."/>
            <person name="Smekalova E.M."/>
            <person name="Zvereva M.I."/>
            <person name="Dontsova O.A."/>
            <person name="Mardanov A.V."/>
            <person name="Skryabin K.G."/>
        </authorList>
    </citation>
    <scope>NUCLEOTIDE SEQUENCE [LARGE SCALE GENOMIC DNA]</scope>
    <source>
        <strain evidence="17">ATCC 26012 / BCRC 20466 / JCM 22074 / NRRL Y-7560 / DL-1</strain>
    </source>
</reference>
<dbReference type="SMART" id="SM01375">
    <property type="entry name" value="Dynein_light"/>
    <property type="match status" value="1"/>
</dbReference>
<evidence type="ECO:0000256" key="10">
    <source>
        <dbReference type="ARBA" id="ARBA00023017"/>
    </source>
</evidence>
<evidence type="ECO:0000256" key="5">
    <source>
        <dbReference type="ARBA" id="ARBA00022490"/>
    </source>
</evidence>
<dbReference type="PANTHER" id="PTHR11886:SF35">
    <property type="entry name" value="DYNEIN LIGHT CHAIN"/>
    <property type="match status" value="1"/>
</dbReference>
<keyword evidence="17" id="KW-1185">Reference proteome</keyword>
<keyword evidence="9" id="KW-0811">Translocation</keyword>
<proteinExistence type="inferred from homology"/>
<dbReference type="OrthoDB" id="10033309at2759"/>
<evidence type="ECO:0000256" key="7">
    <source>
        <dbReference type="ARBA" id="ARBA00022816"/>
    </source>
</evidence>
<evidence type="ECO:0000256" key="13">
    <source>
        <dbReference type="ARBA" id="ARBA00023212"/>
    </source>
</evidence>
<keyword evidence="7" id="KW-0509">mRNA transport</keyword>
<comment type="similarity">
    <text evidence="3 15">Belongs to the dynein light chain family.</text>
</comment>
<comment type="function">
    <text evidence="15">Acts as one of several non-catalytic accessory components of the cytoplasmic dynein complex that are thought to be involved in linking dynein to cargos and to adapter proteins that regulate dynein function. Cytoplasmic dynein acts as a motor for the intracellular retrograde motility of vesicles and organelles along microtubules. May play a role in changing or maintaining the spatial distribution of cytoskeletal structures.</text>
</comment>
<dbReference type="FunFam" id="3.30.740.10:FF:000005">
    <property type="entry name" value="Dynein light chain"/>
    <property type="match status" value="1"/>
</dbReference>
<dbReference type="OMA" id="VIMSADM"/>
<keyword evidence="12 15" id="KW-0505">Motor protein</keyword>
<dbReference type="CDD" id="cd21452">
    <property type="entry name" value="DLC-like_DYNLL1_DYNLL2"/>
    <property type="match status" value="1"/>
</dbReference>
<evidence type="ECO:0000256" key="11">
    <source>
        <dbReference type="ARBA" id="ARBA00023132"/>
    </source>
</evidence>
<comment type="subunit">
    <text evidence="15">Cytoplasmic dynein consists of two catalytic heavy chains (HCs) and a number of non-catalytic subunits which present intermediate chains (ICs), light intermediate chains (LICs) and light chains (LCs).</text>
</comment>
<evidence type="ECO:0000256" key="12">
    <source>
        <dbReference type="ARBA" id="ARBA00023175"/>
    </source>
</evidence>
<dbReference type="KEGG" id="opa:HPODL_05262"/>
<dbReference type="GO" id="GO:0051028">
    <property type="term" value="P:mRNA transport"/>
    <property type="evidence" value="ECO:0007669"/>
    <property type="project" value="UniProtKB-KW"/>
</dbReference>
<organism evidence="16 17">
    <name type="scientific">Ogataea parapolymorpha (strain ATCC 26012 / BCRC 20466 / JCM 22074 / NRRL Y-7560 / DL-1)</name>
    <name type="common">Yeast</name>
    <name type="synonym">Hansenula polymorpha</name>
    <dbReference type="NCBI Taxonomy" id="871575"/>
    <lineage>
        <taxon>Eukaryota</taxon>
        <taxon>Fungi</taxon>
        <taxon>Dikarya</taxon>
        <taxon>Ascomycota</taxon>
        <taxon>Saccharomycotina</taxon>
        <taxon>Pichiomycetes</taxon>
        <taxon>Pichiales</taxon>
        <taxon>Pichiaceae</taxon>
        <taxon>Ogataea</taxon>
    </lineage>
</organism>
<dbReference type="GO" id="GO:0007017">
    <property type="term" value="P:microtubule-based process"/>
    <property type="evidence" value="ECO:0007669"/>
    <property type="project" value="InterPro"/>
</dbReference>
<keyword evidence="11" id="KW-0906">Nuclear pore complex</keyword>
<evidence type="ECO:0000313" key="16">
    <source>
        <dbReference type="EMBL" id="ESW98715.1"/>
    </source>
</evidence>
<evidence type="ECO:0000256" key="8">
    <source>
        <dbReference type="ARBA" id="ARBA00022927"/>
    </source>
</evidence>
<dbReference type="Proteomes" id="UP000008673">
    <property type="component" value="Unassembled WGS sequence"/>
</dbReference>
<accession>W1QDR1</accession>
<keyword evidence="10 15" id="KW-0243">Dynein</keyword>
<dbReference type="SUPFAM" id="SSF54648">
    <property type="entry name" value="DLC"/>
    <property type="match status" value="1"/>
</dbReference>
<dbReference type="Pfam" id="PF01221">
    <property type="entry name" value="Dynein_light"/>
    <property type="match status" value="1"/>
</dbReference>
<keyword evidence="14" id="KW-0539">Nucleus</keyword>
<evidence type="ECO:0000256" key="4">
    <source>
        <dbReference type="ARBA" id="ARBA00022448"/>
    </source>
</evidence>
<protein>
    <recommendedName>
        <fullName evidence="15">Dynein light chain</fullName>
    </recommendedName>
</protein>
<evidence type="ECO:0000256" key="1">
    <source>
        <dbReference type="ARBA" id="ARBA00004245"/>
    </source>
</evidence>
<dbReference type="PANTHER" id="PTHR11886">
    <property type="entry name" value="DYNEIN LIGHT CHAIN"/>
    <property type="match status" value="1"/>
</dbReference>
<dbReference type="AlphaFoldDB" id="W1QDR1"/>
<dbReference type="STRING" id="871575.W1QDR1"/>
<evidence type="ECO:0000256" key="2">
    <source>
        <dbReference type="ARBA" id="ARBA00004567"/>
    </source>
</evidence>
<evidence type="ECO:0000256" key="6">
    <source>
        <dbReference type="ARBA" id="ARBA00022701"/>
    </source>
</evidence>
<keyword evidence="8" id="KW-0653">Protein transport</keyword>
<evidence type="ECO:0000256" key="14">
    <source>
        <dbReference type="ARBA" id="ARBA00023242"/>
    </source>
</evidence>
<keyword evidence="4 15" id="KW-0813">Transport</keyword>
<evidence type="ECO:0000256" key="9">
    <source>
        <dbReference type="ARBA" id="ARBA00023010"/>
    </source>
</evidence>
<dbReference type="GO" id="GO:0005874">
    <property type="term" value="C:microtubule"/>
    <property type="evidence" value="ECO:0007669"/>
    <property type="project" value="UniProtKB-KW"/>
</dbReference>
<keyword evidence="13 15" id="KW-0206">Cytoskeleton</keyword>
<dbReference type="GO" id="GO:0015031">
    <property type="term" value="P:protein transport"/>
    <property type="evidence" value="ECO:0007669"/>
    <property type="project" value="UniProtKB-KW"/>
</dbReference>
<sequence>MSTDMQEVVFNLTEKALQSYKKNAELSAYLKKEMDKQYGTTWHCIVGKNFGSFVSHEAGNFIYFYIGDRAFQLFKTS</sequence>
<gene>
    <name evidence="16" type="ORF">HPODL_05262</name>
</gene>
<dbReference type="InterPro" id="IPR037177">
    <property type="entry name" value="DLC_sf"/>
</dbReference>
<dbReference type="GO" id="GO:0045505">
    <property type="term" value="F:dynein intermediate chain binding"/>
    <property type="evidence" value="ECO:0007669"/>
    <property type="project" value="TreeGrafter"/>
</dbReference>